<dbReference type="Proteomes" id="UP001610104">
    <property type="component" value="Unassembled WGS sequence"/>
</dbReference>
<organism evidence="8 9">
    <name type="scientific">Gaetbulibacter aquiaggeris</name>
    <dbReference type="NCBI Taxonomy" id="1735373"/>
    <lineage>
        <taxon>Bacteria</taxon>
        <taxon>Pseudomonadati</taxon>
        <taxon>Bacteroidota</taxon>
        <taxon>Flavobacteriia</taxon>
        <taxon>Flavobacteriales</taxon>
        <taxon>Flavobacteriaceae</taxon>
        <taxon>Gaetbulibacter</taxon>
    </lineage>
</organism>
<dbReference type="InterPro" id="IPR002036">
    <property type="entry name" value="YbeY"/>
</dbReference>
<name>A0ABW7MKI7_9FLAO</name>
<comment type="function">
    <text evidence="7">Single strand-specific metallo-endoribonuclease involved in late-stage 70S ribosome quality control and in maturation of the 3' terminus of the 16S rRNA.</text>
</comment>
<keyword evidence="5 7" id="KW-0378">Hydrolase</keyword>
<dbReference type="PANTHER" id="PTHR46986">
    <property type="entry name" value="ENDORIBONUCLEASE YBEY, CHLOROPLASTIC"/>
    <property type="match status" value="1"/>
</dbReference>
<dbReference type="InterPro" id="IPR023091">
    <property type="entry name" value="MetalPrtase_cat_dom_sf_prd"/>
</dbReference>
<evidence type="ECO:0000256" key="6">
    <source>
        <dbReference type="ARBA" id="ARBA00022833"/>
    </source>
</evidence>
<dbReference type="EC" id="3.1.-.-" evidence="7"/>
<dbReference type="PANTHER" id="PTHR46986:SF1">
    <property type="entry name" value="ENDORIBONUCLEASE YBEY, CHLOROPLASTIC"/>
    <property type="match status" value="1"/>
</dbReference>
<evidence type="ECO:0000256" key="1">
    <source>
        <dbReference type="ARBA" id="ARBA00010875"/>
    </source>
</evidence>
<feature type="binding site" evidence="7">
    <location>
        <position position="109"/>
    </location>
    <ligand>
        <name>Zn(2+)</name>
        <dbReference type="ChEBI" id="CHEBI:29105"/>
        <note>catalytic</note>
    </ligand>
</feature>
<keyword evidence="2 7" id="KW-0540">Nuclease</keyword>
<evidence type="ECO:0000313" key="8">
    <source>
        <dbReference type="EMBL" id="MFH6767336.1"/>
    </source>
</evidence>
<proteinExistence type="inferred from homology"/>
<dbReference type="NCBIfam" id="TIGR00043">
    <property type="entry name" value="rRNA maturation RNase YbeY"/>
    <property type="match status" value="1"/>
</dbReference>
<accession>A0ABW7MKI7</accession>
<dbReference type="HAMAP" id="MF_00009">
    <property type="entry name" value="Endoribonucl_YbeY"/>
    <property type="match status" value="1"/>
</dbReference>
<reference evidence="8 9" key="1">
    <citation type="submission" date="2024-02" db="EMBL/GenBank/DDBJ databases">
        <title>A Gaetbulibacter species isolated from tidal flats and genomic insights of their niches.</title>
        <authorList>
            <person name="Ye Y."/>
        </authorList>
    </citation>
    <scope>NUCLEOTIDE SEQUENCE [LARGE SCALE GENOMIC DNA]</scope>
    <source>
        <strain evidence="8 9">KEM-8</strain>
    </source>
</reference>
<comment type="subcellular location">
    <subcellularLocation>
        <location evidence="7">Cytoplasm</location>
    </subcellularLocation>
</comment>
<feature type="binding site" evidence="7">
    <location>
        <position position="115"/>
    </location>
    <ligand>
        <name>Zn(2+)</name>
        <dbReference type="ChEBI" id="CHEBI:29105"/>
        <note>catalytic</note>
    </ligand>
</feature>
<keyword evidence="4 7" id="KW-0255">Endonuclease</keyword>
<sequence>MINFNYETDFALKDEDALSKWIVDCIRTEEYSLEEINYIFCDDEYLYKLNIEFLNHDTLTDIISFDYSVGKTIQGDIFISVERVKENATDFKVSFFEELHRVIIHGVLHYCGYKDKTPEDALLMREKENFYLKRLA</sequence>
<dbReference type="RefSeq" id="WP_395436619.1">
    <property type="nucleotide sequence ID" value="NZ_JBAWKC010000001.1"/>
</dbReference>
<keyword evidence="3 7" id="KW-0479">Metal-binding</keyword>
<keyword evidence="7" id="KW-0698">rRNA processing</keyword>
<keyword evidence="9" id="KW-1185">Reference proteome</keyword>
<evidence type="ECO:0000256" key="7">
    <source>
        <dbReference type="HAMAP-Rule" id="MF_00009"/>
    </source>
</evidence>
<protein>
    <recommendedName>
        <fullName evidence="7">Endoribonuclease YbeY</fullName>
        <ecNumber evidence="7">3.1.-.-</ecNumber>
    </recommendedName>
</protein>
<evidence type="ECO:0000256" key="2">
    <source>
        <dbReference type="ARBA" id="ARBA00022722"/>
    </source>
</evidence>
<gene>
    <name evidence="7 8" type="primary">ybeY</name>
    <name evidence="8" type="ORF">V8G56_01205</name>
</gene>
<dbReference type="Gene3D" id="3.40.390.30">
    <property type="entry name" value="Metalloproteases ('zincins'), catalytic domain"/>
    <property type="match status" value="1"/>
</dbReference>
<comment type="similarity">
    <text evidence="1 7">Belongs to the endoribonuclease YbeY family.</text>
</comment>
<keyword evidence="7" id="KW-0963">Cytoplasm</keyword>
<comment type="caution">
    <text evidence="8">The sequence shown here is derived from an EMBL/GenBank/DDBJ whole genome shotgun (WGS) entry which is preliminary data.</text>
</comment>
<dbReference type="Pfam" id="PF02130">
    <property type="entry name" value="YbeY"/>
    <property type="match status" value="1"/>
</dbReference>
<evidence type="ECO:0000256" key="3">
    <source>
        <dbReference type="ARBA" id="ARBA00022723"/>
    </source>
</evidence>
<comment type="cofactor">
    <cofactor evidence="7">
        <name>Zn(2+)</name>
        <dbReference type="ChEBI" id="CHEBI:29105"/>
    </cofactor>
    <text evidence="7">Binds 1 zinc ion.</text>
</comment>
<evidence type="ECO:0000313" key="9">
    <source>
        <dbReference type="Proteomes" id="UP001610104"/>
    </source>
</evidence>
<dbReference type="EMBL" id="JBAWKC010000001">
    <property type="protein sequence ID" value="MFH6767336.1"/>
    <property type="molecule type" value="Genomic_DNA"/>
</dbReference>
<keyword evidence="6 7" id="KW-0862">Zinc</keyword>
<feature type="binding site" evidence="7">
    <location>
        <position position="105"/>
    </location>
    <ligand>
        <name>Zn(2+)</name>
        <dbReference type="ChEBI" id="CHEBI:29105"/>
        <note>catalytic</note>
    </ligand>
</feature>
<dbReference type="SUPFAM" id="SSF55486">
    <property type="entry name" value="Metalloproteases ('zincins'), catalytic domain"/>
    <property type="match status" value="1"/>
</dbReference>
<evidence type="ECO:0000256" key="4">
    <source>
        <dbReference type="ARBA" id="ARBA00022759"/>
    </source>
</evidence>
<evidence type="ECO:0000256" key="5">
    <source>
        <dbReference type="ARBA" id="ARBA00022801"/>
    </source>
</evidence>
<keyword evidence="7" id="KW-0690">Ribosome biogenesis</keyword>